<evidence type="ECO:0000313" key="4">
    <source>
        <dbReference type="Proteomes" id="UP001209878"/>
    </source>
</evidence>
<organism evidence="3 4">
    <name type="scientific">Ridgeia piscesae</name>
    <name type="common">Tubeworm</name>
    <dbReference type="NCBI Taxonomy" id="27915"/>
    <lineage>
        <taxon>Eukaryota</taxon>
        <taxon>Metazoa</taxon>
        <taxon>Spiralia</taxon>
        <taxon>Lophotrochozoa</taxon>
        <taxon>Annelida</taxon>
        <taxon>Polychaeta</taxon>
        <taxon>Sedentaria</taxon>
        <taxon>Canalipalpata</taxon>
        <taxon>Sabellida</taxon>
        <taxon>Siboglinidae</taxon>
        <taxon>Ridgeia</taxon>
    </lineage>
</organism>
<feature type="region of interest" description="Disordered" evidence="2">
    <location>
        <begin position="142"/>
        <end position="168"/>
    </location>
</feature>
<feature type="coiled-coil region" evidence="1">
    <location>
        <begin position="92"/>
        <end position="136"/>
    </location>
</feature>
<evidence type="ECO:0000256" key="1">
    <source>
        <dbReference type="SAM" id="Coils"/>
    </source>
</evidence>
<sequence length="168" mass="19202">MLWCFVQGADVSTLYTIALEVCRADGSWFTNGSWFTTDSTSSKKHTIEYFDTYLSVTGGPSHSEIKRDVLSLTVKSMFEGFTCSLQETFGGIVQLDANIKKVNETLNELDEKLRVVDEKEKELNAKEEQLVEDRKSYRWRPNTCQRSTRSRRAGSNWTSVVISTRPRP</sequence>
<dbReference type="AlphaFoldDB" id="A0AAD9JUM3"/>
<accession>A0AAD9JUM3</accession>
<evidence type="ECO:0000256" key="2">
    <source>
        <dbReference type="SAM" id="MobiDB-lite"/>
    </source>
</evidence>
<dbReference type="EMBL" id="JAODUO010001774">
    <property type="protein sequence ID" value="KAK2158728.1"/>
    <property type="molecule type" value="Genomic_DNA"/>
</dbReference>
<reference evidence="3" key="1">
    <citation type="journal article" date="2023" name="Mol. Biol. Evol.">
        <title>Third-Generation Sequencing Reveals the Adaptive Role of the Epigenome in Three Deep-Sea Polychaetes.</title>
        <authorList>
            <person name="Perez M."/>
            <person name="Aroh O."/>
            <person name="Sun Y."/>
            <person name="Lan Y."/>
            <person name="Juniper S.K."/>
            <person name="Young C.R."/>
            <person name="Angers B."/>
            <person name="Qian P.Y."/>
        </authorList>
    </citation>
    <scope>NUCLEOTIDE SEQUENCE</scope>
    <source>
        <strain evidence="3">R07B-5</strain>
    </source>
</reference>
<keyword evidence="1" id="KW-0175">Coiled coil</keyword>
<protein>
    <submittedName>
        <fullName evidence="3">Uncharacterized protein</fullName>
    </submittedName>
</protein>
<evidence type="ECO:0000313" key="3">
    <source>
        <dbReference type="EMBL" id="KAK2158728.1"/>
    </source>
</evidence>
<proteinExistence type="predicted"/>
<comment type="caution">
    <text evidence="3">The sequence shown here is derived from an EMBL/GenBank/DDBJ whole genome shotgun (WGS) entry which is preliminary data.</text>
</comment>
<keyword evidence="4" id="KW-1185">Reference proteome</keyword>
<dbReference type="Proteomes" id="UP001209878">
    <property type="component" value="Unassembled WGS sequence"/>
</dbReference>
<gene>
    <name evidence="3" type="ORF">NP493_1773g00041</name>
</gene>
<name>A0AAD9JUM3_RIDPI</name>
<feature type="compositionally biased region" description="Polar residues" evidence="2">
    <location>
        <begin position="142"/>
        <end position="162"/>
    </location>
</feature>